<evidence type="ECO:0000313" key="3">
    <source>
        <dbReference type="Proteomes" id="UP001344447"/>
    </source>
</evidence>
<dbReference type="PANTHER" id="PTHR23361:SF20">
    <property type="entry name" value="MRH DOMAIN-CONTAINING PROTEIN"/>
    <property type="match status" value="1"/>
</dbReference>
<dbReference type="SUPFAM" id="SSF81296">
    <property type="entry name" value="E set domains"/>
    <property type="match status" value="1"/>
</dbReference>
<gene>
    <name evidence="2" type="ORF">RB653_006926</name>
</gene>
<dbReference type="InterPro" id="IPR002909">
    <property type="entry name" value="IPT_dom"/>
</dbReference>
<dbReference type="Gene3D" id="2.60.40.10">
    <property type="entry name" value="Immunoglobulins"/>
    <property type="match status" value="1"/>
</dbReference>
<dbReference type="Pfam" id="PF01833">
    <property type="entry name" value="TIG"/>
    <property type="match status" value="1"/>
</dbReference>
<reference evidence="2 3" key="1">
    <citation type="submission" date="2023-11" db="EMBL/GenBank/DDBJ databases">
        <title>Dfirmibasis_genome.</title>
        <authorList>
            <person name="Edelbroek B."/>
            <person name="Kjellin J."/>
            <person name="Jerlstrom-Hultqvist J."/>
            <person name="Soderbom F."/>
        </authorList>
    </citation>
    <scope>NUCLEOTIDE SEQUENCE [LARGE SCALE GENOMIC DNA]</scope>
    <source>
        <strain evidence="2 3">TNS-C-14</strain>
    </source>
</reference>
<dbReference type="PANTHER" id="PTHR23361">
    <property type="entry name" value="MUCIN"/>
    <property type="match status" value="1"/>
</dbReference>
<name>A0AAN7TL00_9MYCE</name>
<organism evidence="2 3">
    <name type="scientific">Dictyostelium firmibasis</name>
    <dbReference type="NCBI Taxonomy" id="79012"/>
    <lineage>
        <taxon>Eukaryota</taxon>
        <taxon>Amoebozoa</taxon>
        <taxon>Evosea</taxon>
        <taxon>Eumycetozoa</taxon>
        <taxon>Dictyostelia</taxon>
        <taxon>Dictyosteliales</taxon>
        <taxon>Dictyosteliaceae</taxon>
        <taxon>Dictyostelium</taxon>
    </lineage>
</organism>
<feature type="domain" description="IPT/TIG" evidence="1">
    <location>
        <begin position="85"/>
        <end position="169"/>
    </location>
</feature>
<evidence type="ECO:0000313" key="2">
    <source>
        <dbReference type="EMBL" id="KAK5575792.1"/>
    </source>
</evidence>
<dbReference type="InterPro" id="IPR013783">
    <property type="entry name" value="Ig-like_fold"/>
</dbReference>
<dbReference type="InterPro" id="IPR014756">
    <property type="entry name" value="Ig_E-set"/>
</dbReference>
<protein>
    <recommendedName>
        <fullName evidence="1">IPT/TIG domain-containing protein</fullName>
    </recommendedName>
</protein>
<evidence type="ECO:0000259" key="1">
    <source>
        <dbReference type="Pfam" id="PF01833"/>
    </source>
</evidence>
<keyword evidence="3" id="KW-1185">Reference proteome</keyword>
<comment type="caution">
    <text evidence="2">The sequence shown here is derived from an EMBL/GenBank/DDBJ whole genome shotgun (WGS) entry which is preliminary data.</text>
</comment>
<sequence>MIHQLDEINNSTKNQTHYYSTDGGNEITITGKNFIPKELFGYIQQCKPLASIGFNHKVIIKVGSQDSNETVYFSYEKPILELKNYTGTTNGKTEITITGINFISKELIANYQFKQSKNYIIIGDNHCNETIWINSTPAKCKPIPGTGSDYIIIISVGNQNSSQLVYFSYHKPILDIKIIVV</sequence>
<dbReference type="EMBL" id="JAVFKY010000005">
    <property type="protein sequence ID" value="KAK5575792.1"/>
    <property type="molecule type" value="Genomic_DNA"/>
</dbReference>
<accession>A0AAN7TL00</accession>
<proteinExistence type="predicted"/>
<dbReference type="Proteomes" id="UP001344447">
    <property type="component" value="Unassembled WGS sequence"/>
</dbReference>
<dbReference type="AlphaFoldDB" id="A0AAN7TL00"/>